<sequence>MSENVVTKTKTNTEFKRVMRKILRNPSAVLGFVLLAFFILVAIFAPLIAKPLNPLMLDENGNPTKLDDPYIMPIITWSSEPVPPSAEHPFGMIQGRDIFYGVVWGTRTAFFIGLTVTIISTIFGIIIGSIAGYYGGWLDEILMRITDVFMSIPFLLAAMVLTTILGNGLDKVMIAMTVFGWMGAARLIRANILQVKEEQFVLAAKALGIKDYFIIMRHILPNTIFPVLIQASMRMGSLVITAAGLSFLGLGAPVGYADWGSMLNFTRNWILGTSGSAFTYWYAVFYPGMAMVLFVLAWNLVGDALRDVFDPRLK</sequence>
<dbReference type="Gene3D" id="1.10.3720.10">
    <property type="entry name" value="MetI-like"/>
    <property type="match status" value="1"/>
</dbReference>
<evidence type="ECO:0000259" key="8">
    <source>
        <dbReference type="PROSITE" id="PS50928"/>
    </source>
</evidence>
<dbReference type="CDD" id="cd06261">
    <property type="entry name" value="TM_PBP2"/>
    <property type="match status" value="1"/>
</dbReference>
<comment type="similarity">
    <text evidence="7">Belongs to the binding-protein-dependent transport system permease family.</text>
</comment>
<dbReference type="InterPro" id="IPR035906">
    <property type="entry name" value="MetI-like_sf"/>
</dbReference>
<keyword evidence="4 7" id="KW-0812">Transmembrane</keyword>
<evidence type="ECO:0000256" key="2">
    <source>
        <dbReference type="ARBA" id="ARBA00022448"/>
    </source>
</evidence>
<dbReference type="InterPro" id="IPR000515">
    <property type="entry name" value="MetI-like"/>
</dbReference>
<keyword evidence="3" id="KW-1003">Cell membrane</keyword>
<gene>
    <name evidence="9" type="ORF">SAMN02745226_01355</name>
</gene>
<dbReference type="STRING" id="1121883.SAMN02745226_01355"/>
<dbReference type="RefSeq" id="WP_072759730.1">
    <property type="nucleotide sequence ID" value="NZ_FRDJ01000007.1"/>
</dbReference>
<dbReference type="EMBL" id="FRDJ01000007">
    <property type="protein sequence ID" value="SHN63487.1"/>
    <property type="molecule type" value="Genomic_DNA"/>
</dbReference>
<dbReference type="Proteomes" id="UP000184207">
    <property type="component" value="Unassembled WGS sequence"/>
</dbReference>
<evidence type="ECO:0000256" key="4">
    <source>
        <dbReference type="ARBA" id="ARBA00022692"/>
    </source>
</evidence>
<evidence type="ECO:0000313" key="10">
    <source>
        <dbReference type="Proteomes" id="UP000184207"/>
    </source>
</evidence>
<evidence type="ECO:0000256" key="5">
    <source>
        <dbReference type="ARBA" id="ARBA00022989"/>
    </source>
</evidence>
<name>A0A1M7SYE9_FERGO</name>
<evidence type="ECO:0000256" key="3">
    <source>
        <dbReference type="ARBA" id="ARBA00022475"/>
    </source>
</evidence>
<feature type="transmembrane region" description="Helical" evidence="7">
    <location>
        <begin position="148"/>
        <end position="166"/>
    </location>
</feature>
<keyword evidence="5 7" id="KW-1133">Transmembrane helix</keyword>
<organism evidence="9 10">
    <name type="scientific">Fervidobacterium gondwanense DSM 13020</name>
    <dbReference type="NCBI Taxonomy" id="1121883"/>
    <lineage>
        <taxon>Bacteria</taxon>
        <taxon>Thermotogati</taxon>
        <taxon>Thermotogota</taxon>
        <taxon>Thermotogae</taxon>
        <taxon>Thermotogales</taxon>
        <taxon>Fervidobacteriaceae</taxon>
        <taxon>Fervidobacterium</taxon>
    </lineage>
</organism>
<evidence type="ECO:0000256" key="1">
    <source>
        <dbReference type="ARBA" id="ARBA00004651"/>
    </source>
</evidence>
<comment type="subcellular location">
    <subcellularLocation>
        <location evidence="1 7">Cell membrane</location>
        <topology evidence="1 7">Multi-pass membrane protein</topology>
    </subcellularLocation>
</comment>
<evidence type="ECO:0000256" key="6">
    <source>
        <dbReference type="ARBA" id="ARBA00023136"/>
    </source>
</evidence>
<evidence type="ECO:0000313" key="9">
    <source>
        <dbReference type="EMBL" id="SHN63487.1"/>
    </source>
</evidence>
<dbReference type="InterPro" id="IPR025966">
    <property type="entry name" value="OppC_N"/>
</dbReference>
<feature type="transmembrane region" description="Helical" evidence="7">
    <location>
        <begin position="279"/>
        <end position="301"/>
    </location>
</feature>
<accession>A0A1M7SYE9</accession>
<dbReference type="GO" id="GO:0055085">
    <property type="term" value="P:transmembrane transport"/>
    <property type="evidence" value="ECO:0007669"/>
    <property type="project" value="InterPro"/>
</dbReference>
<feature type="transmembrane region" description="Helical" evidence="7">
    <location>
        <begin position="109"/>
        <end position="136"/>
    </location>
</feature>
<evidence type="ECO:0000256" key="7">
    <source>
        <dbReference type="RuleBase" id="RU363032"/>
    </source>
</evidence>
<keyword evidence="2 7" id="KW-0813">Transport</keyword>
<dbReference type="PROSITE" id="PS50928">
    <property type="entry name" value="ABC_TM1"/>
    <property type="match status" value="1"/>
</dbReference>
<dbReference type="Pfam" id="PF00528">
    <property type="entry name" value="BPD_transp_1"/>
    <property type="match status" value="1"/>
</dbReference>
<dbReference type="SUPFAM" id="SSF161098">
    <property type="entry name" value="MetI-like"/>
    <property type="match status" value="1"/>
</dbReference>
<dbReference type="InterPro" id="IPR050366">
    <property type="entry name" value="BP-dependent_transpt_permease"/>
</dbReference>
<dbReference type="AlphaFoldDB" id="A0A1M7SYE9"/>
<dbReference type="Pfam" id="PF12911">
    <property type="entry name" value="OppC_N"/>
    <property type="match status" value="1"/>
</dbReference>
<keyword evidence="6 7" id="KW-0472">Membrane</keyword>
<reference evidence="10" key="1">
    <citation type="submission" date="2016-12" db="EMBL/GenBank/DDBJ databases">
        <authorList>
            <person name="Varghese N."/>
            <person name="Submissions S."/>
        </authorList>
    </citation>
    <scope>NUCLEOTIDE SEQUENCE [LARGE SCALE GENOMIC DNA]</scope>
    <source>
        <strain evidence="10">DSM 13020</strain>
    </source>
</reference>
<feature type="transmembrane region" description="Helical" evidence="7">
    <location>
        <begin position="27"/>
        <end position="49"/>
    </location>
</feature>
<keyword evidence="10" id="KW-1185">Reference proteome</keyword>
<dbReference type="PANTHER" id="PTHR43386">
    <property type="entry name" value="OLIGOPEPTIDE TRANSPORT SYSTEM PERMEASE PROTEIN APPC"/>
    <property type="match status" value="1"/>
</dbReference>
<feature type="transmembrane region" description="Helical" evidence="7">
    <location>
        <begin position="238"/>
        <end position="259"/>
    </location>
</feature>
<proteinExistence type="inferred from homology"/>
<feature type="domain" description="ABC transmembrane type-1" evidence="8">
    <location>
        <begin position="110"/>
        <end position="302"/>
    </location>
</feature>
<feature type="transmembrane region" description="Helical" evidence="7">
    <location>
        <begin position="172"/>
        <end position="188"/>
    </location>
</feature>
<dbReference type="PANTHER" id="PTHR43386:SF1">
    <property type="entry name" value="D,D-DIPEPTIDE TRANSPORT SYSTEM PERMEASE PROTEIN DDPC-RELATED"/>
    <property type="match status" value="1"/>
</dbReference>
<dbReference type="GO" id="GO:0005886">
    <property type="term" value="C:plasma membrane"/>
    <property type="evidence" value="ECO:0007669"/>
    <property type="project" value="UniProtKB-SubCell"/>
</dbReference>
<protein>
    <submittedName>
        <fullName evidence="9">Peptide/nickel transport system permease protein</fullName>
    </submittedName>
</protein>
<dbReference type="OrthoDB" id="44350at2"/>